<dbReference type="PANTHER" id="PTHR42790">
    <property type="entry name" value="AMINOTRANSFERASE"/>
    <property type="match status" value="1"/>
</dbReference>
<dbReference type="Gene3D" id="3.40.640.10">
    <property type="entry name" value="Type I PLP-dependent aspartate aminotransferase-like (Major domain)"/>
    <property type="match status" value="1"/>
</dbReference>
<dbReference type="GO" id="GO:0006571">
    <property type="term" value="P:tyrosine biosynthetic process"/>
    <property type="evidence" value="ECO:0007669"/>
    <property type="project" value="TreeGrafter"/>
</dbReference>
<reference evidence="7 8" key="1">
    <citation type="journal article" date="2018" name="BMC Genomics">
        <title>Genomic evidence for intraspecific hybridization in a clonal and extremely halotolerant yeast.</title>
        <authorList>
            <person name="Gostincar C."/>
            <person name="Stajich J.E."/>
            <person name="Zupancic J."/>
            <person name="Zalar P."/>
            <person name="Gunde-Cimerman N."/>
        </authorList>
    </citation>
    <scope>NUCLEOTIDE SEQUENCE [LARGE SCALE GENOMIC DNA]</scope>
    <source>
        <strain evidence="7 8">EXF-171</strain>
    </source>
</reference>
<dbReference type="EMBL" id="QWIQ01000326">
    <property type="protein sequence ID" value="RMY93741.1"/>
    <property type="molecule type" value="Genomic_DNA"/>
</dbReference>
<proteinExistence type="inferred from homology"/>
<evidence type="ECO:0000313" key="8">
    <source>
        <dbReference type="Proteomes" id="UP000281468"/>
    </source>
</evidence>
<protein>
    <recommendedName>
        <fullName evidence="6">Aminotransferase class I/classII large domain-containing protein</fullName>
    </recommendedName>
</protein>
<feature type="domain" description="Aminotransferase class I/classII large" evidence="6">
    <location>
        <begin position="162"/>
        <end position="507"/>
    </location>
</feature>
<accession>A0A3M7FZF6</accession>
<dbReference type="GO" id="GO:0019878">
    <property type="term" value="P:lysine biosynthetic process via aminoadipic acid"/>
    <property type="evidence" value="ECO:0007669"/>
    <property type="project" value="TreeGrafter"/>
</dbReference>
<dbReference type="InterPro" id="IPR015424">
    <property type="entry name" value="PyrdxlP-dep_Trfase"/>
</dbReference>
<dbReference type="GO" id="GO:0047536">
    <property type="term" value="F:2-aminoadipate transaminase activity"/>
    <property type="evidence" value="ECO:0007669"/>
    <property type="project" value="TreeGrafter"/>
</dbReference>
<evidence type="ECO:0000256" key="3">
    <source>
        <dbReference type="ARBA" id="ARBA00022576"/>
    </source>
</evidence>
<evidence type="ECO:0000256" key="2">
    <source>
        <dbReference type="ARBA" id="ARBA00007441"/>
    </source>
</evidence>
<dbReference type="AlphaFoldDB" id="A0A3M7FZF6"/>
<dbReference type="InterPro" id="IPR050859">
    <property type="entry name" value="Class-I_PLP-dep_aminotransf"/>
</dbReference>
<dbReference type="GO" id="GO:0008793">
    <property type="term" value="F:aromatic-amino-acid transaminase activity"/>
    <property type="evidence" value="ECO:0007669"/>
    <property type="project" value="TreeGrafter"/>
</dbReference>
<name>A0A3M7FZF6_HORWE</name>
<evidence type="ECO:0000256" key="5">
    <source>
        <dbReference type="ARBA" id="ARBA00022898"/>
    </source>
</evidence>
<organism evidence="7 8">
    <name type="scientific">Hortaea werneckii</name>
    <name type="common">Black yeast</name>
    <name type="synonym">Cladosporium werneckii</name>
    <dbReference type="NCBI Taxonomy" id="91943"/>
    <lineage>
        <taxon>Eukaryota</taxon>
        <taxon>Fungi</taxon>
        <taxon>Dikarya</taxon>
        <taxon>Ascomycota</taxon>
        <taxon>Pezizomycotina</taxon>
        <taxon>Dothideomycetes</taxon>
        <taxon>Dothideomycetidae</taxon>
        <taxon>Mycosphaerellales</taxon>
        <taxon>Teratosphaeriaceae</taxon>
        <taxon>Hortaea</taxon>
    </lineage>
</organism>
<dbReference type="GO" id="GO:0009074">
    <property type="term" value="P:aromatic amino acid family catabolic process"/>
    <property type="evidence" value="ECO:0007669"/>
    <property type="project" value="TreeGrafter"/>
</dbReference>
<comment type="cofactor">
    <cofactor evidence="1">
        <name>pyridoxal 5'-phosphate</name>
        <dbReference type="ChEBI" id="CHEBI:597326"/>
    </cofactor>
</comment>
<dbReference type="InterPro" id="IPR015421">
    <property type="entry name" value="PyrdxlP-dep_Trfase_major"/>
</dbReference>
<dbReference type="Proteomes" id="UP000281468">
    <property type="component" value="Unassembled WGS sequence"/>
</dbReference>
<evidence type="ECO:0000313" key="7">
    <source>
        <dbReference type="EMBL" id="RMY93741.1"/>
    </source>
</evidence>
<keyword evidence="5" id="KW-0663">Pyridoxal phosphate</keyword>
<keyword evidence="3" id="KW-0032">Aminotransferase</keyword>
<sequence length="517" mass="57398">MRTMTFEDVVAMRQRSQPLAGGIAPTTCSGFFKRGENATRARSKNFDHRLSLESILREPATLKAAGADLTSGVVSLATGRPSPEYYPLADISFGFSKSQRCQSKKVAATERPSQVGQHFPSCVSPDSLPVALSYGYSQGSEVNIRFLTEHMELVHDPPYANWEVCMTAGNTSAIEHALRMFCSRGEYVLTEEYTYSGFLEAIKPLGVRCASIEMDGEGMSADHLEAVLSTWDSRKEGAPKPFLLYTIPTGQNPTGVTQSTQRRRDIYAVAERHDLVIIEDDPYCYLHYPPQTKVANTCTDLSSEEQYLHNLPASYLSMDISGRVLRLDSASKILAPGLRCGWMTANSDLIKKILSHHDVGIVSPSGLTQLMMESLLEDTWGHEGFACWLLNLRNQYLQRCQILLTACEPHLPKEICSWQSPEAGMFLWIKIDWRNHPFAYSCGGTEALEEIFNAIEHSIFSTALSKGSLICKGSAFHGSTRAPVHMFIRLTFATASPKELVVAIERLGDAVREEFCI</sequence>
<dbReference type="InterPro" id="IPR004839">
    <property type="entry name" value="Aminotransferase_I/II_large"/>
</dbReference>
<evidence type="ECO:0000256" key="4">
    <source>
        <dbReference type="ARBA" id="ARBA00022679"/>
    </source>
</evidence>
<dbReference type="CDD" id="cd00609">
    <property type="entry name" value="AAT_like"/>
    <property type="match status" value="1"/>
</dbReference>
<comment type="similarity">
    <text evidence="2">Belongs to the class-I pyridoxal-phosphate-dependent aminotransferase family.</text>
</comment>
<keyword evidence="4" id="KW-0808">Transferase</keyword>
<dbReference type="PANTHER" id="PTHR42790:SF21">
    <property type="entry name" value="AROMATIC_AMINOADIPATE AMINOTRANSFERASE 1"/>
    <property type="match status" value="1"/>
</dbReference>
<evidence type="ECO:0000256" key="1">
    <source>
        <dbReference type="ARBA" id="ARBA00001933"/>
    </source>
</evidence>
<dbReference type="GO" id="GO:0030170">
    <property type="term" value="F:pyridoxal phosphate binding"/>
    <property type="evidence" value="ECO:0007669"/>
    <property type="project" value="InterPro"/>
</dbReference>
<dbReference type="SUPFAM" id="SSF53383">
    <property type="entry name" value="PLP-dependent transferases"/>
    <property type="match status" value="1"/>
</dbReference>
<dbReference type="Pfam" id="PF00155">
    <property type="entry name" value="Aminotran_1_2"/>
    <property type="match status" value="1"/>
</dbReference>
<gene>
    <name evidence="7" type="ORF">D0862_09123</name>
</gene>
<evidence type="ECO:0000259" key="6">
    <source>
        <dbReference type="Pfam" id="PF00155"/>
    </source>
</evidence>
<comment type="caution">
    <text evidence="7">The sequence shown here is derived from an EMBL/GenBank/DDBJ whole genome shotgun (WGS) entry which is preliminary data.</text>
</comment>